<name>A0ABV6A3E7_9PSEU</name>
<dbReference type="RefSeq" id="WP_377858226.1">
    <property type="nucleotide sequence ID" value="NZ_JBHLZU010000023.1"/>
</dbReference>
<dbReference type="Proteomes" id="UP001589693">
    <property type="component" value="Unassembled WGS sequence"/>
</dbReference>
<keyword evidence="1" id="KW-0732">Signal</keyword>
<feature type="signal peptide" evidence="1">
    <location>
        <begin position="1"/>
        <end position="26"/>
    </location>
</feature>
<protein>
    <submittedName>
        <fullName evidence="2">Uncharacterized protein</fullName>
    </submittedName>
</protein>
<organism evidence="2 3">
    <name type="scientific">Allokutzneria oryzae</name>
    <dbReference type="NCBI Taxonomy" id="1378989"/>
    <lineage>
        <taxon>Bacteria</taxon>
        <taxon>Bacillati</taxon>
        <taxon>Actinomycetota</taxon>
        <taxon>Actinomycetes</taxon>
        <taxon>Pseudonocardiales</taxon>
        <taxon>Pseudonocardiaceae</taxon>
        <taxon>Allokutzneria</taxon>
    </lineage>
</organism>
<comment type="caution">
    <text evidence="2">The sequence shown here is derived from an EMBL/GenBank/DDBJ whole genome shotgun (WGS) entry which is preliminary data.</text>
</comment>
<sequence length="243" mass="26698">MLSARFTAVAVVTAVLVGTTAGTASGAGETYDEFSLLYNRSAGLVVDSAGNPASQWAWRPGDAGTSVIRWDSPSNWNKPGNGLEHFVRDGDWLYLDGYENQSTGTYNVQRVTSEQIGDGNCAGMKPLPDHNGQQHYAQWTIPSAPYCLIADGTITTPTGTVRFRHRQVWSPPTTCQTKYHGAVRCVRQAESWWDDNGHPWGLRIERSQYLGKGLGMALSIHSTVGDGKPIDWHADLKDVWTWS</sequence>
<evidence type="ECO:0000256" key="1">
    <source>
        <dbReference type="SAM" id="SignalP"/>
    </source>
</evidence>
<reference evidence="2 3" key="1">
    <citation type="submission" date="2024-09" db="EMBL/GenBank/DDBJ databases">
        <authorList>
            <person name="Sun Q."/>
            <person name="Mori K."/>
        </authorList>
    </citation>
    <scope>NUCLEOTIDE SEQUENCE [LARGE SCALE GENOMIC DNA]</scope>
    <source>
        <strain evidence="2 3">TBRC 7907</strain>
    </source>
</reference>
<gene>
    <name evidence="2" type="ORF">ACFFQA_27315</name>
</gene>
<dbReference type="EMBL" id="JBHLZU010000023">
    <property type="protein sequence ID" value="MFB9907661.1"/>
    <property type="molecule type" value="Genomic_DNA"/>
</dbReference>
<keyword evidence="3" id="KW-1185">Reference proteome</keyword>
<proteinExistence type="predicted"/>
<evidence type="ECO:0000313" key="3">
    <source>
        <dbReference type="Proteomes" id="UP001589693"/>
    </source>
</evidence>
<evidence type="ECO:0000313" key="2">
    <source>
        <dbReference type="EMBL" id="MFB9907661.1"/>
    </source>
</evidence>
<accession>A0ABV6A3E7</accession>
<feature type="chain" id="PRO_5047223729" evidence="1">
    <location>
        <begin position="27"/>
        <end position="243"/>
    </location>
</feature>